<evidence type="ECO:0000313" key="3">
    <source>
        <dbReference type="Proteomes" id="UP000177506"/>
    </source>
</evidence>
<name>A0A1G1TH26_9BACT</name>
<accession>A0A1G1TH26</accession>
<comment type="caution">
    <text evidence="2">The sequence shown here is derived from an EMBL/GenBank/DDBJ whole genome shotgun (WGS) entry which is preliminary data.</text>
</comment>
<keyword evidence="3" id="KW-1185">Reference proteome</keyword>
<reference evidence="2 3" key="1">
    <citation type="submission" date="2016-08" db="EMBL/GenBank/DDBJ databases">
        <title>Hymenobacter coccineus sp. nov., Hymenobacter lapidarius sp. nov. and Hymenobacter glacialis sp. nov., isolated from Antarctic soil.</title>
        <authorList>
            <person name="Sedlacek I."/>
            <person name="Kralova S."/>
            <person name="Kyrova K."/>
            <person name="Maslanova I."/>
            <person name="Stankova E."/>
            <person name="Vrbovska V."/>
            <person name="Nemec M."/>
            <person name="Bartak M."/>
            <person name="Svec P."/>
            <person name="Busse H.-J."/>
            <person name="Pantucek R."/>
        </authorList>
    </citation>
    <scope>NUCLEOTIDE SEQUENCE [LARGE SCALE GENOMIC DNA]</scope>
    <source>
        <strain evidence="2 3">CCM 8649</strain>
    </source>
</reference>
<gene>
    <name evidence="2" type="ORF">BEN49_07355</name>
</gene>
<feature type="region of interest" description="Disordered" evidence="1">
    <location>
        <begin position="1"/>
        <end position="56"/>
    </location>
</feature>
<dbReference type="EMBL" id="MDZA01000188">
    <property type="protein sequence ID" value="OGX90165.1"/>
    <property type="molecule type" value="Genomic_DNA"/>
</dbReference>
<proteinExistence type="predicted"/>
<protein>
    <submittedName>
        <fullName evidence="2">Uncharacterized protein</fullName>
    </submittedName>
</protein>
<sequence>MSSANNRSPASALLAPAPTPAAKNKPGPPKPAKQGVVEEKKDKKHPFTSTITEDNKRQLAQYQAHKPGGARTTDVLNQALKRFFDANKQYAGVGLGEKS</sequence>
<organism evidence="2 3">
    <name type="scientific">Hymenobacter coccineus</name>
    <dbReference type="NCBI Taxonomy" id="1908235"/>
    <lineage>
        <taxon>Bacteria</taxon>
        <taxon>Pseudomonadati</taxon>
        <taxon>Bacteroidota</taxon>
        <taxon>Cytophagia</taxon>
        <taxon>Cytophagales</taxon>
        <taxon>Hymenobacteraceae</taxon>
        <taxon>Hymenobacter</taxon>
    </lineage>
</organism>
<dbReference type="AlphaFoldDB" id="A0A1G1TH26"/>
<evidence type="ECO:0000313" key="2">
    <source>
        <dbReference type="EMBL" id="OGX90165.1"/>
    </source>
</evidence>
<feature type="compositionally biased region" description="Low complexity" evidence="1">
    <location>
        <begin position="9"/>
        <end position="25"/>
    </location>
</feature>
<evidence type="ECO:0000256" key="1">
    <source>
        <dbReference type="SAM" id="MobiDB-lite"/>
    </source>
</evidence>
<dbReference type="RefSeq" id="WP_070743708.1">
    <property type="nucleotide sequence ID" value="NZ_MDZA01000188.1"/>
</dbReference>
<dbReference type="OrthoDB" id="9897722at2"/>
<dbReference type="Proteomes" id="UP000177506">
    <property type="component" value="Unassembled WGS sequence"/>
</dbReference>